<feature type="compositionally biased region" description="Acidic residues" evidence="7">
    <location>
        <begin position="248"/>
        <end position="267"/>
    </location>
</feature>
<dbReference type="GO" id="GO:0005763">
    <property type="term" value="C:mitochondrial small ribosomal subunit"/>
    <property type="evidence" value="ECO:0007669"/>
    <property type="project" value="TreeGrafter"/>
</dbReference>
<gene>
    <name evidence="9" type="ORF">FKW77_010459</name>
</gene>
<dbReference type="GO" id="GO:0042274">
    <property type="term" value="P:ribosomal small subunit biogenesis"/>
    <property type="evidence" value="ECO:0007669"/>
    <property type="project" value="TreeGrafter"/>
</dbReference>
<feature type="domain" description="RNA-binding S4" evidence="8">
    <location>
        <begin position="142"/>
        <end position="203"/>
    </location>
</feature>
<dbReference type="PANTHER" id="PTHR11831">
    <property type="entry name" value="30S 40S RIBOSOMAL PROTEIN"/>
    <property type="match status" value="1"/>
</dbReference>
<dbReference type="GO" id="GO:0019843">
    <property type="term" value="F:rRNA binding"/>
    <property type="evidence" value="ECO:0007669"/>
    <property type="project" value="UniProtKB-KW"/>
</dbReference>
<dbReference type="AlphaFoldDB" id="A0A517L6I9"/>
<evidence type="ECO:0000256" key="4">
    <source>
        <dbReference type="ARBA" id="ARBA00022980"/>
    </source>
</evidence>
<dbReference type="Pfam" id="PF01479">
    <property type="entry name" value="S4"/>
    <property type="match status" value="1"/>
</dbReference>
<evidence type="ECO:0000259" key="8">
    <source>
        <dbReference type="SMART" id="SM00363"/>
    </source>
</evidence>
<feature type="region of interest" description="Disordered" evidence="7">
    <location>
        <begin position="207"/>
        <end position="292"/>
    </location>
</feature>
<dbReference type="CDD" id="cd00165">
    <property type="entry name" value="S4"/>
    <property type="match status" value="1"/>
</dbReference>
<evidence type="ECO:0000313" key="10">
    <source>
        <dbReference type="Proteomes" id="UP000316270"/>
    </source>
</evidence>
<dbReference type="InterPro" id="IPR002942">
    <property type="entry name" value="S4_RNA-bd"/>
</dbReference>
<dbReference type="SMART" id="SM00363">
    <property type="entry name" value="S4"/>
    <property type="match status" value="1"/>
</dbReference>
<keyword evidence="4" id="KW-0689">Ribosomal protein</keyword>
<sequence length="484" mass="55066">MPRGRKHFHGLKKVRVRQTWNKYNLYNLSRLTDPYTASRTFFQQKWAAKAQARAYHGEHIREGQWTQMFSRYLPAVVPMDPKVLARDDGAEQGAGRGSGKDLEPPPPLTKAQLDDIKFGRVEKPWQFEPTPYMGMTFHPQERRLDIAIFRALFASSARQARQFVVHGFVKVNGKKMQYPGYLLNPGDMFSVDPEMVLWATGTPERQHRTLKAPDDEGIWYDGEYIPPPPGDEKGKRKRSTKKSKPVQDTEEQIADEAAEVEEEDAEAAEIAGADQEAEDGEESSEKPSASGQLQIHKALISLRKDVVSVDRTVRNISAKRKQDLRALAKDLRKAISNSKSAGKVKLEHQKHWEQWFYDILKLIPGAKIPASIAHLVPVEPADKSADEKEKPKTTTIRYTSARKEEPVSEHMKLLESYPNSKPAWTPRPYMSAFAFIPRYLEVNQNVCSAVYLRHPVARPGLAEVPTPFGAETGLLAFQWYLRRR</sequence>
<keyword evidence="5" id="KW-0687">Ribonucleoprotein</keyword>
<dbReference type="OrthoDB" id="3356781at2759"/>
<evidence type="ECO:0000256" key="2">
    <source>
        <dbReference type="ARBA" id="ARBA00022730"/>
    </source>
</evidence>
<comment type="similarity">
    <text evidence="1">Belongs to the universal ribosomal protein uS4 family.</text>
</comment>
<reference evidence="9 10" key="1">
    <citation type="submission" date="2019-07" db="EMBL/GenBank/DDBJ databases">
        <title>Finished genome of Venturia effusa.</title>
        <authorList>
            <person name="Young C.A."/>
            <person name="Cox M.P."/>
            <person name="Ganley A.R.D."/>
            <person name="David W.J."/>
        </authorList>
    </citation>
    <scope>NUCLEOTIDE SEQUENCE [LARGE SCALE GENOMIC DNA]</scope>
    <source>
        <strain evidence="10">albino</strain>
    </source>
</reference>
<evidence type="ECO:0000256" key="1">
    <source>
        <dbReference type="ARBA" id="ARBA00007465"/>
    </source>
</evidence>
<dbReference type="STRING" id="50376.A0A517L6I9"/>
<proteinExistence type="inferred from homology"/>
<evidence type="ECO:0000256" key="7">
    <source>
        <dbReference type="SAM" id="MobiDB-lite"/>
    </source>
</evidence>
<accession>A0A517L6I9</accession>
<dbReference type="GO" id="GO:0003735">
    <property type="term" value="F:structural constituent of ribosome"/>
    <property type="evidence" value="ECO:0007669"/>
    <property type="project" value="TreeGrafter"/>
</dbReference>
<dbReference type="InterPro" id="IPR022801">
    <property type="entry name" value="Ribosomal_uS4"/>
</dbReference>
<evidence type="ECO:0000313" key="9">
    <source>
        <dbReference type="EMBL" id="QDS71234.1"/>
    </source>
</evidence>
<protein>
    <recommendedName>
        <fullName evidence="8">RNA-binding S4 domain-containing protein</fullName>
    </recommendedName>
</protein>
<feature type="compositionally biased region" description="Basic residues" evidence="7">
    <location>
        <begin position="235"/>
        <end position="244"/>
    </location>
</feature>
<dbReference type="PANTHER" id="PTHR11831:SF4">
    <property type="entry name" value="SMALL RIBOSOMAL SUBUNIT PROTEIN US4M"/>
    <property type="match status" value="1"/>
</dbReference>
<evidence type="ECO:0000256" key="6">
    <source>
        <dbReference type="PROSITE-ProRule" id="PRU00182"/>
    </source>
</evidence>
<dbReference type="Proteomes" id="UP000316270">
    <property type="component" value="Chromosome 5"/>
</dbReference>
<keyword evidence="2" id="KW-0699">rRNA-binding</keyword>
<evidence type="ECO:0000256" key="5">
    <source>
        <dbReference type="ARBA" id="ARBA00023274"/>
    </source>
</evidence>
<keyword evidence="3 6" id="KW-0694">RNA-binding</keyword>
<dbReference type="SUPFAM" id="SSF55174">
    <property type="entry name" value="Alpha-L RNA-binding motif"/>
    <property type="match status" value="1"/>
</dbReference>
<dbReference type="EMBL" id="CP042189">
    <property type="protein sequence ID" value="QDS71234.1"/>
    <property type="molecule type" value="Genomic_DNA"/>
</dbReference>
<dbReference type="InterPro" id="IPR036986">
    <property type="entry name" value="S4_RNA-bd_sf"/>
</dbReference>
<organism evidence="9 10">
    <name type="scientific">Venturia effusa</name>
    <dbReference type="NCBI Taxonomy" id="50376"/>
    <lineage>
        <taxon>Eukaryota</taxon>
        <taxon>Fungi</taxon>
        <taxon>Dikarya</taxon>
        <taxon>Ascomycota</taxon>
        <taxon>Pezizomycotina</taxon>
        <taxon>Dothideomycetes</taxon>
        <taxon>Pleosporomycetidae</taxon>
        <taxon>Venturiales</taxon>
        <taxon>Venturiaceae</taxon>
        <taxon>Venturia</taxon>
    </lineage>
</organism>
<dbReference type="Gene3D" id="3.10.290.10">
    <property type="entry name" value="RNA-binding S4 domain"/>
    <property type="match status" value="1"/>
</dbReference>
<dbReference type="PROSITE" id="PS50889">
    <property type="entry name" value="S4"/>
    <property type="match status" value="1"/>
</dbReference>
<feature type="region of interest" description="Disordered" evidence="7">
    <location>
        <begin position="87"/>
        <end position="111"/>
    </location>
</feature>
<keyword evidence="10" id="KW-1185">Reference proteome</keyword>
<evidence type="ECO:0000256" key="3">
    <source>
        <dbReference type="ARBA" id="ARBA00022884"/>
    </source>
</evidence>
<name>A0A517L6I9_9PEZI</name>